<evidence type="ECO:0000313" key="2">
    <source>
        <dbReference type="Proteomes" id="UP001058514"/>
    </source>
</evidence>
<dbReference type="RefSeq" id="WP_141889383.1">
    <property type="nucleotide sequence ID" value="NZ_CP041159.1"/>
</dbReference>
<dbReference type="Proteomes" id="UP001058514">
    <property type="component" value="Chromosome"/>
</dbReference>
<accession>A0ABY5WHH3</accession>
<organism evidence="1 2">
    <name type="scientific">Leisingera aquaemixtae</name>
    <dbReference type="NCBI Taxonomy" id="1396826"/>
    <lineage>
        <taxon>Bacteria</taxon>
        <taxon>Pseudomonadati</taxon>
        <taxon>Pseudomonadota</taxon>
        <taxon>Alphaproteobacteria</taxon>
        <taxon>Rhodobacterales</taxon>
        <taxon>Roseobacteraceae</taxon>
        <taxon>Leisingera</taxon>
    </lineage>
</organism>
<dbReference type="EMBL" id="CP081051">
    <property type="protein sequence ID" value="UWQ40897.1"/>
    <property type="molecule type" value="Genomic_DNA"/>
</dbReference>
<keyword evidence="2" id="KW-1185">Reference proteome</keyword>
<name>A0ABY5WHH3_9RHOB</name>
<evidence type="ECO:0000313" key="1">
    <source>
        <dbReference type="EMBL" id="UWQ40897.1"/>
    </source>
</evidence>
<proteinExistence type="predicted"/>
<reference evidence="1" key="1">
    <citation type="submission" date="2021-08" db="EMBL/GenBank/DDBJ databases">
        <authorList>
            <person name="Nwanade C."/>
            <person name="Wang M."/>
            <person name="Masoudi A."/>
            <person name="Yu Z."/>
            <person name="Liu J."/>
        </authorList>
    </citation>
    <scope>NUCLEOTIDE SEQUENCE</scope>
    <source>
        <strain evidence="1">S166</strain>
    </source>
</reference>
<gene>
    <name evidence="1" type="ORF">K3718_15340</name>
</gene>
<protein>
    <submittedName>
        <fullName evidence="1">Uncharacterized protein</fullName>
    </submittedName>
</protein>
<sequence>MNASSAPLPETQAERIRAVIAAAQDYAQAREAFDAASEGLERAHRQNCSTAGQDLEELDAAADAIGRTQAQVADLIATLVTDGSLETLSRLLAAEAALPGTPNGSGNGA</sequence>